<comment type="caution">
    <text evidence="3">The sequence shown here is derived from an EMBL/GenBank/DDBJ whole genome shotgun (WGS) entry which is preliminary data.</text>
</comment>
<dbReference type="EMBL" id="CAJNOJ010000169">
    <property type="protein sequence ID" value="CAF1235641.1"/>
    <property type="molecule type" value="Genomic_DNA"/>
</dbReference>
<reference evidence="3" key="1">
    <citation type="submission" date="2021-02" db="EMBL/GenBank/DDBJ databases">
        <authorList>
            <person name="Nowell W R."/>
        </authorList>
    </citation>
    <scope>NUCLEOTIDE SEQUENCE</scope>
</reference>
<name>A0A815ZTH1_ADIRI</name>
<dbReference type="EMBL" id="CAJNOR010006153">
    <property type="protein sequence ID" value="CAF1587273.1"/>
    <property type="molecule type" value="Genomic_DNA"/>
</dbReference>
<dbReference type="Proteomes" id="UP000663828">
    <property type="component" value="Unassembled WGS sequence"/>
</dbReference>
<proteinExistence type="predicted"/>
<feature type="chain" id="PRO_5036229450" evidence="1">
    <location>
        <begin position="23"/>
        <end position="85"/>
    </location>
</feature>
<protein>
    <submittedName>
        <fullName evidence="3">Uncharacterized protein</fullName>
    </submittedName>
</protein>
<evidence type="ECO:0000256" key="1">
    <source>
        <dbReference type="SAM" id="SignalP"/>
    </source>
</evidence>
<dbReference type="AlphaFoldDB" id="A0A815ZTH1"/>
<feature type="signal peptide" evidence="1">
    <location>
        <begin position="1"/>
        <end position="22"/>
    </location>
</feature>
<dbReference type="OrthoDB" id="10045775at2759"/>
<evidence type="ECO:0000313" key="2">
    <source>
        <dbReference type="EMBL" id="CAF1235641.1"/>
    </source>
</evidence>
<dbReference type="Proteomes" id="UP000663852">
    <property type="component" value="Unassembled WGS sequence"/>
</dbReference>
<accession>A0A815ZTH1</accession>
<gene>
    <name evidence="2" type="ORF">EDS130_LOCUS27175</name>
    <name evidence="3" type="ORF">XAT740_LOCUS46166</name>
</gene>
<keyword evidence="1" id="KW-0732">Signal</keyword>
<organism evidence="3 4">
    <name type="scientific">Adineta ricciae</name>
    <name type="common">Rotifer</name>
    <dbReference type="NCBI Taxonomy" id="249248"/>
    <lineage>
        <taxon>Eukaryota</taxon>
        <taxon>Metazoa</taxon>
        <taxon>Spiralia</taxon>
        <taxon>Gnathifera</taxon>
        <taxon>Rotifera</taxon>
        <taxon>Eurotatoria</taxon>
        <taxon>Bdelloidea</taxon>
        <taxon>Adinetida</taxon>
        <taxon>Adinetidae</taxon>
        <taxon>Adineta</taxon>
    </lineage>
</organism>
<evidence type="ECO:0000313" key="3">
    <source>
        <dbReference type="EMBL" id="CAF1587273.1"/>
    </source>
</evidence>
<keyword evidence="4" id="KW-1185">Reference proteome</keyword>
<evidence type="ECO:0000313" key="4">
    <source>
        <dbReference type="Proteomes" id="UP000663828"/>
    </source>
</evidence>
<sequence length="85" mass="9698">MGLMYVLALVVLFAMTFNNAFSNASPSSLDIDSLVNVVDSRMIRREEYDPYGFNSILSRYYKRSRLADATVPDGHYSPDELSFFE</sequence>